<protein>
    <submittedName>
        <fullName evidence="5">Phage repressor</fullName>
    </submittedName>
</protein>
<dbReference type="GO" id="GO:0003677">
    <property type="term" value="F:DNA binding"/>
    <property type="evidence" value="ECO:0007669"/>
    <property type="project" value="UniProtKB-KW"/>
</dbReference>
<dbReference type="Gene3D" id="1.10.260.40">
    <property type="entry name" value="lambda repressor-like DNA-binding domains"/>
    <property type="match status" value="1"/>
</dbReference>
<dbReference type="SMART" id="SM00530">
    <property type="entry name" value="HTH_XRE"/>
    <property type="match status" value="1"/>
</dbReference>
<dbReference type="InterPro" id="IPR039418">
    <property type="entry name" value="LexA-like"/>
</dbReference>
<keyword evidence="3" id="KW-0804">Transcription</keyword>
<dbReference type="CDD" id="cd00093">
    <property type="entry name" value="HTH_XRE"/>
    <property type="match status" value="1"/>
</dbReference>
<dbReference type="Pfam" id="PF12844">
    <property type="entry name" value="HTH_19"/>
    <property type="match status" value="1"/>
</dbReference>
<dbReference type="SUPFAM" id="SSF47413">
    <property type="entry name" value="lambda repressor-like DNA-binding domains"/>
    <property type="match status" value="1"/>
</dbReference>
<dbReference type="PATRIC" id="fig|439375.7.peg.235"/>
<dbReference type="AlphaFoldDB" id="A6WVE6"/>
<keyword evidence="6" id="KW-1185">Reference proteome</keyword>
<feature type="domain" description="HTH cro/C1-type" evidence="4">
    <location>
        <begin position="8"/>
        <end position="62"/>
    </location>
</feature>
<evidence type="ECO:0000256" key="3">
    <source>
        <dbReference type="ARBA" id="ARBA00023163"/>
    </source>
</evidence>
<organism evidence="5 6">
    <name type="scientific">Brucella anthropi (strain ATCC 49188 / DSM 6882 / CCUG 24695 / JCM 21032 / LMG 3331 / NBRC 15819 / NCTC 12168 / Alc 37)</name>
    <name type="common">Ochrobactrum anthropi</name>
    <dbReference type="NCBI Taxonomy" id="439375"/>
    <lineage>
        <taxon>Bacteria</taxon>
        <taxon>Pseudomonadati</taxon>
        <taxon>Pseudomonadota</taxon>
        <taxon>Alphaproteobacteria</taxon>
        <taxon>Hyphomicrobiales</taxon>
        <taxon>Brucellaceae</taxon>
        <taxon>Brucella/Ochrobactrum group</taxon>
        <taxon>Brucella</taxon>
    </lineage>
</organism>
<evidence type="ECO:0000313" key="6">
    <source>
        <dbReference type="Proteomes" id="UP000002301"/>
    </source>
</evidence>
<evidence type="ECO:0000256" key="1">
    <source>
        <dbReference type="ARBA" id="ARBA00023015"/>
    </source>
</evidence>
<dbReference type="InterPro" id="IPR015927">
    <property type="entry name" value="Peptidase_S24_S26A/B/C"/>
</dbReference>
<dbReference type="SUPFAM" id="SSF51306">
    <property type="entry name" value="LexA/Signal peptidase"/>
    <property type="match status" value="1"/>
</dbReference>
<dbReference type="InterPro" id="IPR001387">
    <property type="entry name" value="Cro/C1-type_HTH"/>
</dbReference>
<dbReference type="InterPro" id="IPR036286">
    <property type="entry name" value="LexA/Signal_pep-like_sf"/>
</dbReference>
<proteinExistence type="predicted"/>
<dbReference type="Proteomes" id="UP000002301">
    <property type="component" value="Chromosome 1"/>
</dbReference>
<dbReference type="HOGENOM" id="CLU_097949_0_0_5"/>
<sequence>METIGDRIRRARTQKGFTQQQLADHFGIARVSVTQWENNTTQPGSDKLIGLTELLGGDAEWYITGHGMPPISDGVRIAVKQSGHPKREMTDAPNATIGEKVTGAGVMVPVYGQAVGGIDGQFLMNGTILYEVMAPPQIAEIAGAYGVQISGDSMFPRYEDGEVAFVDPRRRVKKGDYVVAQIQFDEHEPPHAYVKRFVRHNAEELVLSQFNPPKELTFDHDQVVSVHFIALAGVA</sequence>
<dbReference type="eggNOG" id="COG2932">
    <property type="taxonomic scope" value="Bacteria"/>
</dbReference>
<dbReference type="InterPro" id="IPR010982">
    <property type="entry name" value="Lambda_DNA-bd_dom_sf"/>
</dbReference>
<dbReference type="Pfam" id="PF00717">
    <property type="entry name" value="Peptidase_S24"/>
    <property type="match status" value="1"/>
</dbReference>
<dbReference type="EMBL" id="CP000758">
    <property type="protein sequence ID" value="ABS12950.1"/>
    <property type="molecule type" value="Genomic_DNA"/>
</dbReference>
<dbReference type="STRING" id="439375.Oant_0219"/>
<gene>
    <name evidence="5" type="ordered locus">Oant_0219</name>
</gene>
<evidence type="ECO:0000256" key="2">
    <source>
        <dbReference type="ARBA" id="ARBA00023125"/>
    </source>
</evidence>
<dbReference type="Gene3D" id="2.10.109.10">
    <property type="entry name" value="Umud Fragment, subunit A"/>
    <property type="match status" value="1"/>
</dbReference>
<reference evidence="5 6" key="1">
    <citation type="journal article" date="2011" name="J. Bacteriol.">
        <title>Genome of Ochrobactrum anthropi ATCC 49188 T, a versatile opportunistic pathogen and symbiont of several eukaryotic hosts.</title>
        <authorList>
            <person name="Chain P.S."/>
            <person name="Lang D.M."/>
            <person name="Comerci D.J."/>
            <person name="Malfatti S.A."/>
            <person name="Vergez L.M."/>
            <person name="Shin M."/>
            <person name="Ugalde R.A."/>
            <person name="Garcia E."/>
            <person name="Tolmasky M.E."/>
        </authorList>
    </citation>
    <scope>NUCLEOTIDE SEQUENCE [LARGE SCALE GENOMIC DNA]</scope>
    <source>
        <strain evidence="6">ATCC 49188 / DSM 6882 / CCUG 24695 / JCM 21032 / LMG 3331 / NBRC 15819 / NCTC 12168 / Alc 37</strain>
    </source>
</reference>
<dbReference type="CDD" id="cd06529">
    <property type="entry name" value="S24_LexA-like"/>
    <property type="match status" value="1"/>
</dbReference>
<dbReference type="PANTHER" id="PTHR40661:SF3">
    <property type="entry name" value="FELS-1 PROPHAGE TRANSCRIPTIONAL REGULATOR"/>
    <property type="match status" value="1"/>
</dbReference>
<dbReference type="PANTHER" id="PTHR40661">
    <property type="match status" value="1"/>
</dbReference>
<dbReference type="PROSITE" id="PS50943">
    <property type="entry name" value="HTH_CROC1"/>
    <property type="match status" value="1"/>
</dbReference>
<name>A6WVE6_BRUA4</name>
<dbReference type="RefSeq" id="WP_011982409.1">
    <property type="nucleotide sequence ID" value="NC_009667.1"/>
</dbReference>
<dbReference type="KEGG" id="oan:Oant_0219"/>
<evidence type="ECO:0000313" key="5">
    <source>
        <dbReference type="EMBL" id="ABS12950.1"/>
    </source>
</evidence>
<keyword evidence="1" id="KW-0805">Transcription regulation</keyword>
<keyword evidence="2" id="KW-0238">DNA-binding</keyword>
<evidence type="ECO:0000259" key="4">
    <source>
        <dbReference type="PROSITE" id="PS50943"/>
    </source>
</evidence>
<dbReference type="eggNOG" id="COG1396">
    <property type="taxonomic scope" value="Bacteria"/>
</dbReference>
<accession>A6WVE6</accession>